<evidence type="ECO:0000313" key="23">
    <source>
        <dbReference type="EMBL" id="OIQ95234.1"/>
    </source>
</evidence>
<dbReference type="UniPathway" id="UPA00705"/>
<evidence type="ECO:0000256" key="1">
    <source>
        <dbReference type="ARBA" id="ARBA00001926"/>
    </source>
</evidence>
<dbReference type="InterPro" id="IPR032858">
    <property type="entry name" value="CcoP_N"/>
</dbReference>
<dbReference type="NCBIfam" id="TIGR00782">
    <property type="entry name" value="ccoP"/>
    <property type="match status" value="1"/>
</dbReference>
<dbReference type="PROSITE" id="PS51007">
    <property type="entry name" value="CYTC"/>
    <property type="match status" value="2"/>
</dbReference>
<evidence type="ECO:0000256" key="20">
    <source>
        <dbReference type="ARBA" id="ARBA00029635"/>
    </source>
</evidence>
<feature type="domain" description="Cytochrome c" evidence="22">
    <location>
        <begin position="204"/>
        <end position="295"/>
    </location>
</feature>
<dbReference type="Pfam" id="PF13442">
    <property type="entry name" value="Cytochrome_CBB3"/>
    <property type="match status" value="2"/>
</dbReference>
<keyword evidence="6" id="KW-1003">Cell membrane</keyword>
<proteinExistence type="inferred from homology"/>
<feature type="transmembrane region" description="Helical" evidence="21">
    <location>
        <begin position="31"/>
        <end position="53"/>
    </location>
</feature>
<evidence type="ECO:0000256" key="3">
    <source>
        <dbReference type="ARBA" id="ARBA00004673"/>
    </source>
</evidence>
<comment type="subcellular location">
    <subcellularLocation>
        <location evidence="2">Cell inner membrane</location>
    </subcellularLocation>
</comment>
<dbReference type="PIRSF" id="PIRSF000006">
    <property type="entry name" value="Cbb3-Cox_fixP"/>
    <property type="match status" value="1"/>
</dbReference>
<evidence type="ECO:0000256" key="11">
    <source>
        <dbReference type="ARBA" id="ARBA00022723"/>
    </source>
</evidence>
<comment type="caution">
    <text evidence="23">The sequence shown here is derived from an EMBL/GenBank/DDBJ whole genome shotgun (WGS) entry which is preliminary data.</text>
</comment>
<gene>
    <name evidence="23" type="primary">ccoP_4</name>
    <name evidence="23" type="ORF">GALL_228220</name>
</gene>
<dbReference type="InterPro" id="IPR036909">
    <property type="entry name" value="Cyt_c-like_dom_sf"/>
</dbReference>
<dbReference type="GO" id="GO:1902600">
    <property type="term" value="P:proton transmembrane transport"/>
    <property type="evidence" value="ECO:0007669"/>
    <property type="project" value="UniProtKB-KW"/>
</dbReference>
<keyword evidence="18" id="KW-0406">Ion transport</keyword>
<dbReference type="GO" id="GO:0009055">
    <property type="term" value="F:electron transfer activity"/>
    <property type="evidence" value="ECO:0007669"/>
    <property type="project" value="InterPro"/>
</dbReference>
<evidence type="ECO:0000256" key="10">
    <source>
        <dbReference type="ARBA" id="ARBA00022692"/>
    </source>
</evidence>
<keyword evidence="8" id="KW-0349">Heme</keyword>
<dbReference type="GO" id="GO:0005886">
    <property type="term" value="C:plasma membrane"/>
    <property type="evidence" value="ECO:0007669"/>
    <property type="project" value="UniProtKB-SubCell"/>
</dbReference>
<dbReference type="AlphaFoldDB" id="A0A1J5RIG9"/>
<keyword evidence="14" id="KW-0249">Electron transport</keyword>
<dbReference type="GO" id="GO:0020037">
    <property type="term" value="F:heme binding"/>
    <property type="evidence" value="ECO:0007669"/>
    <property type="project" value="InterPro"/>
</dbReference>
<evidence type="ECO:0000256" key="18">
    <source>
        <dbReference type="ARBA" id="ARBA00023065"/>
    </source>
</evidence>
<dbReference type="InterPro" id="IPR009056">
    <property type="entry name" value="Cyt_c-like_dom"/>
</dbReference>
<dbReference type="InterPro" id="IPR008168">
    <property type="entry name" value="Cyt_C_IC"/>
</dbReference>
<keyword evidence="16" id="KW-0560">Oxidoreductase</keyword>
<keyword evidence="5" id="KW-0813">Transport</keyword>
<keyword evidence="15 21" id="KW-1133">Transmembrane helix</keyword>
<keyword evidence="10 21" id="KW-0812">Transmembrane</keyword>
<sequence length="305" mass="32542">MSDKHDASGVPTTGHVWDDDLGDFTNQPPKWWMLGLTASAIWCVVYCLFYPSIPVSNAHGFFKGIGGWTAINEMEADKSVVDEVRGKYEAKLKDMTPAAILADSELTEYVTRSGKVLFGDNCAACHGTNGVGTVDKQGLFAPILRDDDWLYGGKIDDIHTSIVGGRQGVMTPHKGVLSDQQIDDVAQYVKAMSEEGKDKADADSAVAAGKKVFMESDCTACHGADAKGMQAMGSANLTDKVWRFDGSLEGIKKTVAYGVNAGPDARIAVMPSFKAAGKLSDAEIKKLAVYVYKFGGGQADAPVAK</sequence>
<keyword evidence="9" id="KW-0679">Respiratory chain</keyword>
<dbReference type="GO" id="GO:0016491">
    <property type="term" value="F:oxidoreductase activity"/>
    <property type="evidence" value="ECO:0007669"/>
    <property type="project" value="UniProtKB-KW"/>
</dbReference>
<protein>
    <recommendedName>
        <fullName evidence="20">Cytochrome c oxidase subunit III</fullName>
    </recommendedName>
</protein>
<evidence type="ECO:0000256" key="4">
    <source>
        <dbReference type="ARBA" id="ARBA00006113"/>
    </source>
</evidence>
<evidence type="ECO:0000256" key="17">
    <source>
        <dbReference type="ARBA" id="ARBA00023004"/>
    </source>
</evidence>
<dbReference type="InterPro" id="IPR004678">
    <property type="entry name" value="Cyt_c_oxidase_cbb3_su3"/>
</dbReference>
<dbReference type="GO" id="GO:0005506">
    <property type="term" value="F:iron ion binding"/>
    <property type="evidence" value="ECO:0007669"/>
    <property type="project" value="InterPro"/>
</dbReference>
<dbReference type="GO" id="GO:0006119">
    <property type="term" value="P:oxidative phosphorylation"/>
    <property type="evidence" value="ECO:0007669"/>
    <property type="project" value="UniProtKB-UniPathway"/>
</dbReference>
<evidence type="ECO:0000256" key="16">
    <source>
        <dbReference type="ARBA" id="ARBA00023002"/>
    </source>
</evidence>
<evidence type="ECO:0000256" key="21">
    <source>
        <dbReference type="SAM" id="Phobius"/>
    </source>
</evidence>
<evidence type="ECO:0000256" key="7">
    <source>
        <dbReference type="ARBA" id="ARBA00022519"/>
    </source>
</evidence>
<dbReference type="InterPro" id="IPR038414">
    <property type="entry name" value="CcoP_N_sf"/>
</dbReference>
<evidence type="ECO:0000256" key="15">
    <source>
        <dbReference type="ARBA" id="ARBA00022989"/>
    </source>
</evidence>
<evidence type="ECO:0000256" key="2">
    <source>
        <dbReference type="ARBA" id="ARBA00004533"/>
    </source>
</evidence>
<keyword evidence="7" id="KW-0997">Cell inner membrane</keyword>
<comment type="pathway">
    <text evidence="3">Energy metabolism; oxidative phosphorylation.</text>
</comment>
<dbReference type="InterPro" id="IPR050597">
    <property type="entry name" value="Cytochrome_c_Oxidase_Subunit"/>
</dbReference>
<organism evidence="23">
    <name type="scientific">mine drainage metagenome</name>
    <dbReference type="NCBI Taxonomy" id="410659"/>
    <lineage>
        <taxon>unclassified sequences</taxon>
        <taxon>metagenomes</taxon>
        <taxon>ecological metagenomes</taxon>
    </lineage>
</organism>
<evidence type="ECO:0000256" key="6">
    <source>
        <dbReference type="ARBA" id="ARBA00022475"/>
    </source>
</evidence>
<evidence type="ECO:0000256" key="12">
    <source>
        <dbReference type="ARBA" id="ARBA00022737"/>
    </source>
</evidence>
<evidence type="ECO:0000256" key="5">
    <source>
        <dbReference type="ARBA" id="ARBA00022448"/>
    </source>
</evidence>
<dbReference type="PANTHER" id="PTHR33751">
    <property type="entry name" value="CBB3-TYPE CYTOCHROME C OXIDASE SUBUNIT FIXP"/>
    <property type="match status" value="1"/>
</dbReference>
<keyword evidence="13" id="KW-0375">Hydrogen ion transport</keyword>
<feature type="domain" description="Cytochrome c" evidence="22">
    <location>
        <begin position="109"/>
        <end position="193"/>
    </location>
</feature>
<evidence type="ECO:0000256" key="8">
    <source>
        <dbReference type="ARBA" id="ARBA00022617"/>
    </source>
</evidence>
<keyword evidence="19 21" id="KW-0472">Membrane</keyword>
<reference evidence="23" key="1">
    <citation type="submission" date="2016-10" db="EMBL/GenBank/DDBJ databases">
        <title>Sequence of Gallionella enrichment culture.</title>
        <authorList>
            <person name="Poehlein A."/>
            <person name="Muehling M."/>
            <person name="Daniel R."/>
        </authorList>
    </citation>
    <scope>NUCLEOTIDE SEQUENCE</scope>
</reference>
<dbReference type="PRINTS" id="PR00605">
    <property type="entry name" value="CYTCHROMECIC"/>
</dbReference>
<evidence type="ECO:0000256" key="19">
    <source>
        <dbReference type="ARBA" id="ARBA00023136"/>
    </source>
</evidence>
<keyword evidence="17" id="KW-0408">Iron</keyword>
<evidence type="ECO:0000256" key="9">
    <source>
        <dbReference type="ARBA" id="ARBA00022660"/>
    </source>
</evidence>
<dbReference type="Pfam" id="PF14715">
    <property type="entry name" value="FixP_N"/>
    <property type="match status" value="1"/>
</dbReference>
<evidence type="ECO:0000259" key="22">
    <source>
        <dbReference type="PROSITE" id="PS51007"/>
    </source>
</evidence>
<dbReference type="Gene3D" id="1.10.760.10">
    <property type="entry name" value="Cytochrome c-like domain"/>
    <property type="match status" value="2"/>
</dbReference>
<evidence type="ECO:0000256" key="13">
    <source>
        <dbReference type="ARBA" id="ARBA00022781"/>
    </source>
</evidence>
<keyword evidence="11" id="KW-0479">Metal-binding</keyword>
<keyword evidence="12" id="KW-0677">Repeat</keyword>
<dbReference type="PANTHER" id="PTHR33751:SF1">
    <property type="entry name" value="CBB3-TYPE CYTOCHROME C OXIDASE SUBUNIT FIXP"/>
    <property type="match status" value="1"/>
</dbReference>
<comment type="cofactor">
    <cofactor evidence="1">
        <name>heme c</name>
        <dbReference type="ChEBI" id="CHEBI:61717"/>
    </cofactor>
</comment>
<name>A0A1J5RIG9_9ZZZZ</name>
<accession>A0A1J5RIG9</accession>
<evidence type="ECO:0000256" key="14">
    <source>
        <dbReference type="ARBA" id="ARBA00022982"/>
    </source>
</evidence>
<dbReference type="SUPFAM" id="SSF46626">
    <property type="entry name" value="Cytochrome c"/>
    <property type="match status" value="2"/>
</dbReference>
<comment type="similarity">
    <text evidence="4">Belongs to the CcoP / FixP family.</text>
</comment>
<dbReference type="EMBL" id="MLJW01000171">
    <property type="protein sequence ID" value="OIQ95234.1"/>
    <property type="molecule type" value="Genomic_DNA"/>
</dbReference>
<dbReference type="Gene3D" id="6.10.280.130">
    <property type="match status" value="1"/>
</dbReference>